<feature type="non-terminal residue" evidence="3">
    <location>
        <position position="1"/>
    </location>
</feature>
<dbReference type="InterPro" id="IPR044993">
    <property type="entry name" value="BXL"/>
</dbReference>
<dbReference type="GO" id="GO:0009044">
    <property type="term" value="F:xylan 1,4-beta-xylosidase activity"/>
    <property type="evidence" value="ECO:0007669"/>
    <property type="project" value="InterPro"/>
</dbReference>
<dbReference type="GO" id="GO:0009505">
    <property type="term" value="C:plant-type cell wall"/>
    <property type="evidence" value="ECO:0007669"/>
    <property type="project" value="TreeGrafter"/>
</dbReference>
<evidence type="ECO:0000256" key="1">
    <source>
        <dbReference type="ARBA" id="ARBA00005336"/>
    </source>
</evidence>
<evidence type="ECO:0008006" key="5">
    <source>
        <dbReference type="Google" id="ProtNLM"/>
    </source>
</evidence>
<name>A0AA41V0R7_PAPNU</name>
<dbReference type="EMBL" id="JAJJMA010058791">
    <property type="protein sequence ID" value="MCL7026586.1"/>
    <property type="molecule type" value="Genomic_DNA"/>
</dbReference>
<organism evidence="3 4">
    <name type="scientific">Papaver nudicaule</name>
    <name type="common">Iceland poppy</name>
    <dbReference type="NCBI Taxonomy" id="74823"/>
    <lineage>
        <taxon>Eukaryota</taxon>
        <taxon>Viridiplantae</taxon>
        <taxon>Streptophyta</taxon>
        <taxon>Embryophyta</taxon>
        <taxon>Tracheophyta</taxon>
        <taxon>Spermatophyta</taxon>
        <taxon>Magnoliopsida</taxon>
        <taxon>Ranunculales</taxon>
        <taxon>Papaveraceae</taxon>
        <taxon>Papaveroideae</taxon>
        <taxon>Papaver</taxon>
    </lineage>
</organism>
<gene>
    <name evidence="3" type="ORF">MKW94_003355</name>
</gene>
<comment type="caution">
    <text evidence="3">The sequence shown here is derived from an EMBL/GenBank/DDBJ whole genome shotgun (WGS) entry which is preliminary data.</text>
</comment>
<evidence type="ECO:0000313" key="4">
    <source>
        <dbReference type="Proteomes" id="UP001177140"/>
    </source>
</evidence>
<comment type="similarity">
    <text evidence="1">Belongs to the glycosyl hydrolase 3 family.</text>
</comment>
<dbReference type="Gene3D" id="3.20.20.300">
    <property type="entry name" value="Glycoside hydrolase, family 3, N-terminal domain"/>
    <property type="match status" value="1"/>
</dbReference>
<feature type="non-terminal residue" evidence="3">
    <location>
        <position position="57"/>
    </location>
</feature>
<protein>
    <recommendedName>
        <fullName evidence="5">Glycoside hydrolase family 3 N-terminal domain-containing protein</fullName>
    </recommendedName>
</protein>
<dbReference type="SUPFAM" id="SSF51445">
    <property type="entry name" value="(Trans)glycosidases"/>
    <property type="match status" value="1"/>
</dbReference>
<dbReference type="InterPro" id="IPR017853">
    <property type="entry name" value="GH"/>
</dbReference>
<accession>A0AA41V0R7</accession>
<dbReference type="Proteomes" id="UP001177140">
    <property type="component" value="Unassembled WGS sequence"/>
</dbReference>
<proteinExistence type="inferred from homology"/>
<dbReference type="InterPro" id="IPR036962">
    <property type="entry name" value="Glyco_hydro_3_N_sf"/>
</dbReference>
<evidence type="ECO:0000256" key="2">
    <source>
        <dbReference type="ARBA" id="ARBA00022801"/>
    </source>
</evidence>
<dbReference type="GO" id="GO:0046556">
    <property type="term" value="F:alpha-L-arabinofuranosidase activity"/>
    <property type="evidence" value="ECO:0007669"/>
    <property type="project" value="TreeGrafter"/>
</dbReference>
<dbReference type="AlphaFoldDB" id="A0AA41V0R7"/>
<evidence type="ECO:0000313" key="3">
    <source>
        <dbReference type="EMBL" id="MCL7026586.1"/>
    </source>
</evidence>
<dbReference type="PANTHER" id="PTHR42721:SF3">
    <property type="entry name" value="BETA-D-XYLOSIDASE 5-RELATED"/>
    <property type="match status" value="1"/>
</dbReference>
<reference evidence="3" key="1">
    <citation type="submission" date="2022-03" db="EMBL/GenBank/DDBJ databases">
        <title>A functionally conserved STORR gene fusion in Papaver species that diverged 16.8 million years ago.</title>
        <authorList>
            <person name="Catania T."/>
        </authorList>
    </citation>
    <scope>NUCLEOTIDE SEQUENCE</scope>
    <source>
        <strain evidence="3">S-191538</strain>
    </source>
</reference>
<dbReference type="GO" id="GO:0045493">
    <property type="term" value="P:xylan catabolic process"/>
    <property type="evidence" value="ECO:0007669"/>
    <property type="project" value="InterPro"/>
</dbReference>
<keyword evidence="4" id="KW-1185">Reference proteome</keyword>
<sequence length="57" mass="6186">VSLQDLADTYQPPFRSCVTEGKASGIMCSYNRVNGVPSCADYNLLTTTARAKWSLKG</sequence>
<keyword evidence="2" id="KW-0378">Hydrolase</keyword>
<dbReference type="GO" id="GO:0031222">
    <property type="term" value="P:arabinan catabolic process"/>
    <property type="evidence" value="ECO:0007669"/>
    <property type="project" value="TreeGrafter"/>
</dbReference>
<dbReference type="PANTHER" id="PTHR42721">
    <property type="entry name" value="SUGAR HYDROLASE-RELATED"/>
    <property type="match status" value="1"/>
</dbReference>